<comment type="caution">
    <text evidence="3">The sequence shown here is derived from an EMBL/GenBank/DDBJ whole genome shotgun (WGS) entry which is preliminary data.</text>
</comment>
<dbReference type="PANTHER" id="PTHR21689:SF2">
    <property type="entry name" value="PROTEIN LIN-9 HOMOLOG"/>
    <property type="match status" value="1"/>
</dbReference>
<reference evidence="3 4" key="1">
    <citation type="journal article" date="2019" name="Sci. Data">
        <title>Hybrid genome assembly and annotation of Danionella translucida.</title>
        <authorList>
            <person name="Kadobianskyi M."/>
            <person name="Schulze L."/>
            <person name="Schuelke M."/>
            <person name="Judkewitz B."/>
        </authorList>
    </citation>
    <scope>NUCLEOTIDE SEQUENCE [LARGE SCALE GENOMIC DNA]</scope>
    <source>
        <strain evidence="3 4">Bolton</strain>
    </source>
</reference>
<feature type="non-terminal residue" evidence="3">
    <location>
        <position position="1"/>
    </location>
</feature>
<dbReference type="GO" id="GO:0005654">
    <property type="term" value="C:nucleoplasm"/>
    <property type="evidence" value="ECO:0007669"/>
    <property type="project" value="TreeGrafter"/>
</dbReference>
<keyword evidence="4" id="KW-1185">Reference proteome</keyword>
<protein>
    <recommendedName>
        <fullName evidence="2">LIN-9 C-terminal domain-containing protein</fullName>
    </recommendedName>
</protein>
<dbReference type="Pfam" id="PF19438">
    <property type="entry name" value="LIN9_C"/>
    <property type="match status" value="1"/>
</dbReference>
<dbReference type="PANTHER" id="PTHR21689">
    <property type="entry name" value="LIN-9"/>
    <property type="match status" value="1"/>
</dbReference>
<dbReference type="GO" id="GO:0017053">
    <property type="term" value="C:transcription repressor complex"/>
    <property type="evidence" value="ECO:0007669"/>
    <property type="project" value="InterPro"/>
</dbReference>
<dbReference type="STRING" id="623744.A0A553RE70"/>
<dbReference type="Proteomes" id="UP000316079">
    <property type="component" value="Unassembled WGS sequence"/>
</dbReference>
<evidence type="ECO:0000313" key="3">
    <source>
        <dbReference type="EMBL" id="TRZ00488.1"/>
    </source>
</evidence>
<feature type="domain" description="LIN-9 C-terminal" evidence="2">
    <location>
        <begin position="1"/>
        <end position="271"/>
    </location>
</feature>
<accession>A0A553RE70</accession>
<evidence type="ECO:0000256" key="1">
    <source>
        <dbReference type="SAM" id="MobiDB-lite"/>
    </source>
</evidence>
<name>A0A553RE70_9TELE</name>
<dbReference type="GO" id="GO:0006357">
    <property type="term" value="P:regulation of transcription by RNA polymerase II"/>
    <property type="evidence" value="ECO:0007669"/>
    <property type="project" value="TreeGrafter"/>
</dbReference>
<dbReference type="GO" id="GO:0051726">
    <property type="term" value="P:regulation of cell cycle"/>
    <property type="evidence" value="ECO:0007669"/>
    <property type="project" value="TreeGrafter"/>
</dbReference>
<organism evidence="3 4">
    <name type="scientific">Danionella cerebrum</name>
    <dbReference type="NCBI Taxonomy" id="2873325"/>
    <lineage>
        <taxon>Eukaryota</taxon>
        <taxon>Metazoa</taxon>
        <taxon>Chordata</taxon>
        <taxon>Craniata</taxon>
        <taxon>Vertebrata</taxon>
        <taxon>Euteleostomi</taxon>
        <taxon>Actinopterygii</taxon>
        <taxon>Neopterygii</taxon>
        <taxon>Teleostei</taxon>
        <taxon>Ostariophysi</taxon>
        <taxon>Cypriniformes</taxon>
        <taxon>Danionidae</taxon>
        <taxon>Danioninae</taxon>
        <taxon>Danionella</taxon>
    </lineage>
</organism>
<dbReference type="InterPro" id="IPR010561">
    <property type="entry name" value="LIN-9/ALY1"/>
</dbReference>
<sequence length="273" mass="30786">SNEAHETMPISAFAQKPRPPRFQNFLTPPRGSYQGSTQSILMDNDPLFSQSPWKSKLTGTDGETLGGFPVKFLVQVTRLSKILMIKKEHIKHLKEMNTEAEKLKSYSMSIGLDLQKRYATTVLDLDQLNKDLNKVLHEVQQFCFELAPDQGMQPADQPSELRRRCEEESQDVVRQTNTQPNGDQRVQNPELTQLVSRLTALLLQIRCLAEGGDLNSFEFKSLTDSLDDIKNSIDDSNLSCFQDNVEIHVAHIQSGLSQLGNLHAFSANNTNRT</sequence>
<dbReference type="OrthoDB" id="2339771at2759"/>
<dbReference type="GO" id="GO:0006351">
    <property type="term" value="P:DNA-templated transcription"/>
    <property type="evidence" value="ECO:0007669"/>
    <property type="project" value="InterPro"/>
</dbReference>
<dbReference type="AlphaFoldDB" id="A0A553RE70"/>
<dbReference type="GO" id="GO:0003677">
    <property type="term" value="F:DNA binding"/>
    <property type="evidence" value="ECO:0007669"/>
    <property type="project" value="TreeGrafter"/>
</dbReference>
<gene>
    <name evidence="3" type="ORF">DNTS_004520</name>
</gene>
<dbReference type="EMBL" id="SRMA01024391">
    <property type="protein sequence ID" value="TRZ00488.1"/>
    <property type="molecule type" value="Genomic_DNA"/>
</dbReference>
<dbReference type="InterPro" id="IPR045831">
    <property type="entry name" value="LIN9_C"/>
</dbReference>
<proteinExistence type="predicted"/>
<feature type="region of interest" description="Disordered" evidence="1">
    <location>
        <begin position="1"/>
        <end position="23"/>
    </location>
</feature>
<evidence type="ECO:0000313" key="4">
    <source>
        <dbReference type="Proteomes" id="UP000316079"/>
    </source>
</evidence>
<evidence type="ECO:0000259" key="2">
    <source>
        <dbReference type="Pfam" id="PF19438"/>
    </source>
</evidence>